<evidence type="ECO:0000313" key="2">
    <source>
        <dbReference type="EMBL" id="CAF1505242.1"/>
    </source>
</evidence>
<dbReference type="Gene3D" id="3.80.10.10">
    <property type="entry name" value="Ribonuclease Inhibitor"/>
    <property type="match status" value="1"/>
</dbReference>
<dbReference type="SUPFAM" id="SSF81383">
    <property type="entry name" value="F-box domain"/>
    <property type="match status" value="1"/>
</dbReference>
<dbReference type="InterPro" id="IPR036047">
    <property type="entry name" value="F-box-like_dom_sf"/>
</dbReference>
<gene>
    <name evidence="2" type="ORF">VCS650_LOCUS42469</name>
</gene>
<dbReference type="InterPro" id="IPR032675">
    <property type="entry name" value="LRR_dom_sf"/>
</dbReference>
<evidence type="ECO:0000313" key="3">
    <source>
        <dbReference type="Proteomes" id="UP000663891"/>
    </source>
</evidence>
<dbReference type="OrthoDB" id="10031923at2759"/>
<dbReference type="AlphaFoldDB" id="A0A815TFI8"/>
<organism evidence="2 3">
    <name type="scientific">Adineta steineri</name>
    <dbReference type="NCBI Taxonomy" id="433720"/>
    <lineage>
        <taxon>Eukaryota</taxon>
        <taxon>Metazoa</taxon>
        <taxon>Spiralia</taxon>
        <taxon>Gnathifera</taxon>
        <taxon>Rotifera</taxon>
        <taxon>Eurotatoria</taxon>
        <taxon>Bdelloidea</taxon>
        <taxon>Adinetida</taxon>
        <taxon>Adinetidae</taxon>
        <taxon>Adineta</taxon>
    </lineage>
</organism>
<dbReference type="Proteomes" id="UP000663891">
    <property type="component" value="Unassembled WGS sequence"/>
</dbReference>
<accession>A0A815TFI8</accession>
<dbReference type="InterPro" id="IPR001810">
    <property type="entry name" value="F-box_dom"/>
</dbReference>
<evidence type="ECO:0000259" key="1">
    <source>
        <dbReference type="PROSITE" id="PS50181"/>
    </source>
</evidence>
<sequence length="532" mass="63069">MKYSCVQLNDLPDEILLIIFKQLDNLELLYSFHDVNERLNKILHDPVFTSHLSFVKWSLNEIINKFSSYIILDRFCLQILPKIHMKIKCLDLESESMKNILDAADYPNLYSLGLYNIEENMAECLFTDERLSSSIFKNQITRLIIGIAPDEIRCSTMEYICNLILAVFINLNELIFYDASYQYHIRLMNYTLCPNFSSSSLSILKIKVQTFSVCLYFLDGRFDQLHTLYIELANTSLLPEEIEHQKKIPKLKCFVFSCISKIWYYNELILPLLYRMSNLEKLDLNISVNVEETFIDGNSLKENILNHMLQLNEFTFDIYSSMSIKNQMNLPSKEDIQQTFNHFQNTKIISCVDYFLEPYKYGRCHIYTYPSLTNHYEYISKNFPGGLYPYVSVVSLYDEQPFEHGFFIRIAQSFPFMEKSSIFNRYEQNQKDSYTLMNAKSNLSIVKYNYLVELHIDRSHDCYIEEFLCDTKTYFQNNITLWTHYEALQRVTYDFTRDDTRINCTKINDLVLLDENQYSKSCKDYFPFAIIE</sequence>
<dbReference type="EMBL" id="CAJNON010002265">
    <property type="protein sequence ID" value="CAF1505242.1"/>
    <property type="molecule type" value="Genomic_DNA"/>
</dbReference>
<comment type="caution">
    <text evidence="2">The sequence shown here is derived from an EMBL/GenBank/DDBJ whole genome shotgun (WGS) entry which is preliminary data.</text>
</comment>
<protein>
    <recommendedName>
        <fullName evidence="1">F-box domain-containing protein</fullName>
    </recommendedName>
</protein>
<reference evidence="2" key="1">
    <citation type="submission" date="2021-02" db="EMBL/GenBank/DDBJ databases">
        <authorList>
            <person name="Nowell W R."/>
        </authorList>
    </citation>
    <scope>NUCLEOTIDE SEQUENCE</scope>
</reference>
<name>A0A815TFI8_9BILA</name>
<dbReference type="PROSITE" id="PS50181">
    <property type="entry name" value="FBOX"/>
    <property type="match status" value="1"/>
</dbReference>
<proteinExistence type="predicted"/>
<feature type="domain" description="F-box" evidence="1">
    <location>
        <begin position="5"/>
        <end position="51"/>
    </location>
</feature>